<organism evidence="13 14">
    <name type="scientific">Pseudophaeobacter arcticus</name>
    <dbReference type="NCBI Taxonomy" id="385492"/>
    <lineage>
        <taxon>Bacteria</taxon>
        <taxon>Pseudomonadati</taxon>
        <taxon>Pseudomonadota</taxon>
        <taxon>Alphaproteobacteria</taxon>
        <taxon>Rhodobacterales</taxon>
        <taxon>Paracoccaceae</taxon>
        <taxon>Pseudophaeobacter</taxon>
    </lineage>
</organism>
<evidence type="ECO:0000313" key="13">
    <source>
        <dbReference type="EMBL" id="GAA6195008.1"/>
    </source>
</evidence>
<feature type="transmembrane region" description="Helical" evidence="8">
    <location>
        <begin position="98"/>
        <end position="118"/>
    </location>
</feature>
<dbReference type="SUPFAM" id="SSF55874">
    <property type="entry name" value="ATPase domain of HSP90 chaperone/DNA topoisomerase II/histidine kinase"/>
    <property type="match status" value="1"/>
</dbReference>
<dbReference type="SMART" id="SM00086">
    <property type="entry name" value="PAC"/>
    <property type="match status" value="1"/>
</dbReference>
<dbReference type="CDD" id="cd00130">
    <property type="entry name" value="PAS"/>
    <property type="match status" value="1"/>
</dbReference>
<dbReference type="CDD" id="cd16922">
    <property type="entry name" value="HATPase_EvgS-ArcB-TorS-like"/>
    <property type="match status" value="1"/>
</dbReference>
<feature type="coiled-coil region" evidence="7">
    <location>
        <begin position="351"/>
        <end position="378"/>
    </location>
</feature>
<dbReference type="PROSITE" id="PS50109">
    <property type="entry name" value="HIS_KIN"/>
    <property type="match status" value="1"/>
</dbReference>
<dbReference type="EMBL" id="BAABWU010000001">
    <property type="protein sequence ID" value="GAA6195008.1"/>
    <property type="molecule type" value="Genomic_DNA"/>
</dbReference>
<evidence type="ECO:0000256" key="2">
    <source>
        <dbReference type="ARBA" id="ARBA00012438"/>
    </source>
</evidence>
<dbReference type="CDD" id="cd00082">
    <property type="entry name" value="HisKA"/>
    <property type="match status" value="1"/>
</dbReference>
<keyword evidence="5" id="KW-0418">Kinase</keyword>
<dbReference type="InterPro" id="IPR004358">
    <property type="entry name" value="Sig_transdc_His_kin-like_C"/>
</dbReference>
<name>A0ABQ0AGM9_9RHOB</name>
<comment type="catalytic activity">
    <reaction evidence="1">
        <text>ATP + protein L-histidine = ADP + protein N-phospho-L-histidine.</text>
        <dbReference type="EC" id="2.7.13.3"/>
    </reaction>
</comment>
<dbReference type="Proteomes" id="UP001441944">
    <property type="component" value="Unassembled WGS sequence"/>
</dbReference>
<accession>A0ABQ0AGM9</accession>
<gene>
    <name evidence="13" type="ORF">NBRC116598_04520</name>
</gene>
<proteinExistence type="predicted"/>
<dbReference type="Pfam" id="PF02518">
    <property type="entry name" value="HATPase_c"/>
    <property type="match status" value="1"/>
</dbReference>
<dbReference type="InterPro" id="IPR003594">
    <property type="entry name" value="HATPase_dom"/>
</dbReference>
<evidence type="ECO:0000259" key="9">
    <source>
        <dbReference type="PROSITE" id="PS50109"/>
    </source>
</evidence>
<evidence type="ECO:0000256" key="7">
    <source>
        <dbReference type="SAM" id="Coils"/>
    </source>
</evidence>
<dbReference type="SMART" id="SM00091">
    <property type="entry name" value="PAS"/>
    <property type="match status" value="1"/>
</dbReference>
<dbReference type="InterPro" id="IPR000014">
    <property type="entry name" value="PAS"/>
</dbReference>
<dbReference type="Gene3D" id="3.30.565.10">
    <property type="entry name" value="Histidine kinase-like ATPase, C-terminal domain"/>
    <property type="match status" value="1"/>
</dbReference>
<keyword evidence="3 6" id="KW-0597">Phosphoprotein</keyword>
<dbReference type="InterPro" id="IPR003661">
    <property type="entry name" value="HisK_dim/P_dom"/>
</dbReference>
<dbReference type="InterPro" id="IPR005467">
    <property type="entry name" value="His_kinase_dom"/>
</dbReference>
<dbReference type="SUPFAM" id="SSF55785">
    <property type="entry name" value="PYP-like sensor domain (PAS domain)"/>
    <property type="match status" value="1"/>
</dbReference>
<keyword evidence="8" id="KW-0472">Membrane</keyword>
<evidence type="ECO:0000259" key="12">
    <source>
        <dbReference type="PROSITE" id="PS50113"/>
    </source>
</evidence>
<dbReference type="EC" id="2.7.13.3" evidence="2"/>
<dbReference type="Gene3D" id="3.30.450.20">
    <property type="entry name" value="PAS domain"/>
    <property type="match status" value="1"/>
</dbReference>
<reference evidence="13 14" key="1">
    <citation type="submission" date="2024-04" db="EMBL/GenBank/DDBJ databases">
        <title>Draft genome sequence of Pseudophaeobacter arcticus NBRC 116598.</title>
        <authorList>
            <person name="Miyakawa T."/>
            <person name="Kusuya Y."/>
            <person name="Miura T."/>
        </authorList>
    </citation>
    <scope>NUCLEOTIDE SEQUENCE [LARGE SCALE GENOMIC DNA]</scope>
    <source>
        <strain evidence="13 14">SU-CL00105</strain>
    </source>
</reference>
<evidence type="ECO:0000313" key="14">
    <source>
        <dbReference type="Proteomes" id="UP001441944"/>
    </source>
</evidence>
<dbReference type="SUPFAM" id="SSF52172">
    <property type="entry name" value="CheY-like"/>
    <property type="match status" value="1"/>
</dbReference>
<dbReference type="SMART" id="SM00388">
    <property type="entry name" value="HisKA"/>
    <property type="match status" value="1"/>
</dbReference>
<dbReference type="PROSITE" id="PS50113">
    <property type="entry name" value="PAC"/>
    <property type="match status" value="1"/>
</dbReference>
<evidence type="ECO:0000256" key="5">
    <source>
        <dbReference type="ARBA" id="ARBA00022777"/>
    </source>
</evidence>
<dbReference type="Gene3D" id="3.40.50.2300">
    <property type="match status" value="1"/>
</dbReference>
<protein>
    <recommendedName>
        <fullName evidence="2">histidine kinase</fullName>
        <ecNumber evidence="2">2.7.13.3</ecNumber>
    </recommendedName>
</protein>
<evidence type="ECO:0000259" key="10">
    <source>
        <dbReference type="PROSITE" id="PS50110"/>
    </source>
</evidence>
<feature type="domain" description="PAC" evidence="12">
    <location>
        <begin position="316"/>
        <end position="370"/>
    </location>
</feature>
<dbReference type="PROSITE" id="PS50110">
    <property type="entry name" value="RESPONSE_REGULATORY"/>
    <property type="match status" value="1"/>
</dbReference>
<sequence>MTTQGKSGGKESRISSLAQHHDRYSEDGLFLRYVRGQVRVFWPRLAFISLISLALAGLASPIVGVVSILIAGTAELIDSMFMRYAYRKLQAGVPSRGLRRISALTGLLHGFGMFLGAASPYWVGALFSQNQAVEIDPLFAICVLAGAALNAGLLMPYNLPAAIARLSVYTIAPFVLLFSSDSVLSQMELHLRLGGLAILDGTLFWYLHFVNRSFARTRSMLLTQALQQQELEGAYQRLLEQQVEAKRLALVARHANDSVLLIDENNKVNWVNEAFTRLTGYGFDEILDREPGDLLNHPDTDPDALDQILEGRRKARPFRMEILNRHKDGRDIWLETNQVPIRGEQGGEMSYIAIERDITAAKQNAQQLEEARQAAEEGSRAKSDFLATMSHEIRTPMNGVIGMAQLLEETDLDTDQKLYANTILSSAKTLLALINDILDLSKLDAGQISINPCDFDLHQCIDETIRLLRTQAEAKGLTLDVERDADLPRYLNGDDHRLRQILNNLVGNAIKFTEQGRVKVTVEAEPTSGGGVLLNCSIIDTGIGIPKEMLTGIFERFSQADAAISRRFGGSGLGLAISRRLAEAMDGRITVTSEIGTGSCFTLALPFALASAADITVAPVPERTGDTDGLSGLRVLVAEDNRVNRLLIQKFLKQTDLELEFAHDGAEAVDKVKSFEPDIILMDVSMPVMDGLEATRIIRSWGQPQPAIIALTANAFDTDREVCLAAGMNEFVTKPISRTQLLEVLASFAQAHRVQMTG</sequence>
<keyword evidence="4" id="KW-0808">Transferase</keyword>
<dbReference type="InterPro" id="IPR001610">
    <property type="entry name" value="PAC"/>
</dbReference>
<feature type="domain" description="PAS" evidence="11">
    <location>
        <begin position="244"/>
        <end position="299"/>
    </location>
</feature>
<dbReference type="RefSeq" id="WP_353396732.1">
    <property type="nucleotide sequence ID" value="NZ_BAABWU010000001.1"/>
</dbReference>
<dbReference type="NCBIfam" id="TIGR00229">
    <property type="entry name" value="sensory_box"/>
    <property type="match status" value="1"/>
</dbReference>
<keyword evidence="8" id="KW-0812">Transmembrane</keyword>
<dbReference type="SMART" id="SM00448">
    <property type="entry name" value="REC"/>
    <property type="match status" value="1"/>
</dbReference>
<evidence type="ECO:0000256" key="6">
    <source>
        <dbReference type="PROSITE-ProRule" id="PRU00169"/>
    </source>
</evidence>
<feature type="transmembrane region" description="Helical" evidence="8">
    <location>
        <begin position="138"/>
        <end position="155"/>
    </location>
</feature>
<dbReference type="InterPro" id="IPR035965">
    <property type="entry name" value="PAS-like_dom_sf"/>
</dbReference>
<dbReference type="SUPFAM" id="SSF47384">
    <property type="entry name" value="Homodimeric domain of signal transducing histidine kinase"/>
    <property type="match status" value="1"/>
</dbReference>
<evidence type="ECO:0000256" key="3">
    <source>
        <dbReference type="ARBA" id="ARBA00022553"/>
    </source>
</evidence>
<evidence type="ECO:0000256" key="1">
    <source>
        <dbReference type="ARBA" id="ARBA00000085"/>
    </source>
</evidence>
<feature type="domain" description="Response regulatory" evidence="10">
    <location>
        <begin position="634"/>
        <end position="749"/>
    </location>
</feature>
<dbReference type="InterPro" id="IPR001789">
    <property type="entry name" value="Sig_transdc_resp-reg_receiver"/>
</dbReference>
<dbReference type="Pfam" id="PF00072">
    <property type="entry name" value="Response_reg"/>
    <property type="match status" value="1"/>
</dbReference>
<evidence type="ECO:0000259" key="11">
    <source>
        <dbReference type="PROSITE" id="PS50112"/>
    </source>
</evidence>
<dbReference type="Pfam" id="PF00512">
    <property type="entry name" value="HisKA"/>
    <property type="match status" value="1"/>
</dbReference>
<keyword evidence="7" id="KW-0175">Coiled coil</keyword>
<dbReference type="CDD" id="cd17546">
    <property type="entry name" value="REC_hyHK_CKI1_RcsC-like"/>
    <property type="match status" value="1"/>
</dbReference>
<feature type="transmembrane region" description="Helical" evidence="8">
    <location>
        <begin position="191"/>
        <end position="210"/>
    </location>
</feature>
<keyword evidence="14" id="KW-1185">Reference proteome</keyword>
<dbReference type="InterPro" id="IPR036097">
    <property type="entry name" value="HisK_dim/P_sf"/>
</dbReference>
<dbReference type="InterPro" id="IPR011006">
    <property type="entry name" value="CheY-like_superfamily"/>
</dbReference>
<feature type="domain" description="Histidine kinase" evidence="9">
    <location>
        <begin position="388"/>
        <end position="609"/>
    </location>
</feature>
<feature type="transmembrane region" description="Helical" evidence="8">
    <location>
        <begin position="162"/>
        <end position="179"/>
    </location>
</feature>
<feature type="modified residue" description="4-aspartylphosphate" evidence="6">
    <location>
        <position position="683"/>
    </location>
</feature>
<dbReference type="PANTHER" id="PTHR43047">
    <property type="entry name" value="TWO-COMPONENT HISTIDINE PROTEIN KINASE"/>
    <property type="match status" value="1"/>
</dbReference>
<evidence type="ECO:0000256" key="8">
    <source>
        <dbReference type="SAM" id="Phobius"/>
    </source>
</evidence>
<evidence type="ECO:0000256" key="4">
    <source>
        <dbReference type="ARBA" id="ARBA00022679"/>
    </source>
</evidence>
<comment type="caution">
    <text evidence="13">The sequence shown here is derived from an EMBL/GenBank/DDBJ whole genome shotgun (WGS) entry which is preliminary data.</text>
</comment>
<dbReference type="SMART" id="SM00387">
    <property type="entry name" value="HATPase_c"/>
    <property type="match status" value="1"/>
</dbReference>
<keyword evidence="8" id="KW-1133">Transmembrane helix</keyword>
<dbReference type="InterPro" id="IPR000700">
    <property type="entry name" value="PAS-assoc_C"/>
</dbReference>
<dbReference type="PRINTS" id="PR00344">
    <property type="entry name" value="BCTRLSENSOR"/>
</dbReference>
<dbReference type="PROSITE" id="PS50112">
    <property type="entry name" value="PAS"/>
    <property type="match status" value="1"/>
</dbReference>
<dbReference type="InterPro" id="IPR036890">
    <property type="entry name" value="HATPase_C_sf"/>
</dbReference>
<dbReference type="Pfam" id="PF13426">
    <property type="entry name" value="PAS_9"/>
    <property type="match status" value="1"/>
</dbReference>
<dbReference type="Gene3D" id="1.10.287.130">
    <property type="match status" value="1"/>
</dbReference>